<feature type="signal peptide" evidence="1">
    <location>
        <begin position="1"/>
        <end position="20"/>
    </location>
</feature>
<name>A0AAV7VD01_PLEWA</name>
<keyword evidence="1" id="KW-0732">Signal</keyword>
<keyword evidence="3" id="KW-1185">Reference proteome</keyword>
<comment type="caution">
    <text evidence="2">The sequence shown here is derived from an EMBL/GenBank/DDBJ whole genome shotgun (WGS) entry which is preliminary data.</text>
</comment>
<evidence type="ECO:0000313" key="3">
    <source>
        <dbReference type="Proteomes" id="UP001066276"/>
    </source>
</evidence>
<dbReference type="AlphaFoldDB" id="A0AAV7VD01"/>
<sequence>MKVCLSIYVVGLAMVDLLVVEVEIDKAELVMVEGEQVGNVVIAEMLAKVRHCAAARAACRFLWGIFECVPGHEHLRQDLHWDSALGYRLRALKLYLVHSSREGDFSDA</sequence>
<accession>A0AAV7VD01</accession>
<evidence type="ECO:0008006" key="4">
    <source>
        <dbReference type="Google" id="ProtNLM"/>
    </source>
</evidence>
<dbReference type="EMBL" id="JANPWB010000003">
    <property type="protein sequence ID" value="KAJ1198120.1"/>
    <property type="molecule type" value="Genomic_DNA"/>
</dbReference>
<reference evidence="2" key="1">
    <citation type="journal article" date="2022" name="bioRxiv">
        <title>Sequencing and chromosome-scale assembly of the giantPleurodeles waltlgenome.</title>
        <authorList>
            <person name="Brown T."/>
            <person name="Elewa A."/>
            <person name="Iarovenko S."/>
            <person name="Subramanian E."/>
            <person name="Araus A.J."/>
            <person name="Petzold A."/>
            <person name="Susuki M."/>
            <person name="Suzuki K.-i.T."/>
            <person name="Hayashi T."/>
            <person name="Toyoda A."/>
            <person name="Oliveira C."/>
            <person name="Osipova E."/>
            <person name="Leigh N.D."/>
            <person name="Simon A."/>
            <person name="Yun M.H."/>
        </authorList>
    </citation>
    <scope>NUCLEOTIDE SEQUENCE</scope>
    <source>
        <strain evidence="2">20211129_DDA</strain>
        <tissue evidence="2">Liver</tissue>
    </source>
</reference>
<protein>
    <recommendedName>
        <fullName evidence="4">Secreted protein</fullName>
    </recommendedName>
</protein>
<organism evidence="2 3">
    <name type="scientific">Pleurodeles waltl</name>
    <name type="common">Iberian ribbed newt</name>
    <dbReference type="NCBI Taxonomy" id="8319"/>
    <lineage>
        <taxon>Eukaryota</taxon>
        <taxon>Metazoa</taxon>
        <taxon>Chordata</taxon>
        <taxon>Craniata</taxon>
        <taxon>Vertebrata</taxon>
        <taxon>Euteleostomi</taxon>
        <taxon>Amphibia</taxon>
        <taxon>Batrachia</taxon>
        <taxon>Caudata</taxon>
        <taxon>Salamandroidea</taxon>
        <taxon>Salamandridae</taxon>
        <taxon>Pleurodelinae</taxon>
        <taxon>Pleurodeles</taxon>
    </lineage>
</organism>
<dbReference type="Proteomes" id="UP001066276">
    <property type="component" value="Chromosome 2_1"/>
</dbReference>
<feature type="chain" id="PRO_5043922284" description="Secreted protein" evidence="1">
    <location>
        <begin position="21"/>
        <end position="108"/>
    </location>
</feature>
<proteinExistence type="predicted"/>
<gene>
    <name evidence="2" type="ORF">NDU88_001964</name>
</gene>
<evidence type="ECO:0000256" key="1">
    <source>
        <dbReference type="SAM" id="SignalP"/>
    </source>
</evidence>
<evidence type="ECO:0000313" key="2">
    <source>
        <dbReference type="EMBL" id="KAJ1198120.1"/>
    </source>
</evidence>